<comment type="similarity">
    <text evidence="6">Belongs to the WD repeat WDR12/YTM1 family.</text>
</comment>
<evidence type="ECO:0000256" key="7">
    <source>
        <dbReference type="PROSITE-ProRule" id="PRU00221"/>
    </source>
</evidence>
<name>A0A8C4R0N8_EPTBU</name>
<keyword evidence="3 7" id="KW-0853">WD repeat</keyword>
<dbReference type="InterPro" id="IPR001680">
    <property type="entry name" value="WD40_rpt"/>
</dbReference>
<dbReference type="InterPro" id="IPR036322">
    <property type="entry name" value="WD40_repeat_dom_sf"/>
</dbReference>
<evidence type="ECO:0000256" key="4">
    <source>
        <dbReference type="ARBA" id="ARBA00022737"/>
    </source>
</evidence>
<keyword evidence="5 6" id="KW-0539">Nucleus</keyword>
<evidence type="ECO:0000256" key="2">
    <source>
        <dbReference type="ARBA" id="ARBA00022552"/>
    </source>
</evidence>
<evidence type="ECO:0000256" key="6">
    <source>
        <dbReference type="HAMAP-Rule" id="MF_03029"/>
    </source>
</evidence>
<organism evidence="9 10">
    <name type="scientific">Eptatretus burgeri</name>
    <name type="common">Inshore hagfish</name>
    <dbReference type="NCBI Taxonomy" id="7764"/>
    <lineage>
        <taxon>Eukaryota</taxon>
        <taxon>Metazoa</taxon>
        <taxon>Chordata</taxon>
        <taxon>Craniata</taxon>
        <taxon>Vertebrata</taxon>
        <taxon>Cyclostomata</taxon>
        <taxon>Myxini</taxon>
        <taxon>Myxiniformes</taxon>
        <taxon>Myxinidae</taxon>
        <taxon>Eptatretinae</taxon>
        <taxon>Eptatretus</taxon>
    </lineage>
</organism>
<dbReference type="InterPro" id="IPR020472">
    <property type="entry name" value="WD40_PAC1"/>
</dbReference>
<gene>
    <name evidence="6" type="primary">WDR12</name>
</gene>
<dbReference type="Ensembl" id="ENSEBUT00000022964.1">
    <property type="protein sequence ID" value="ENSEBUP00000022388.1"/>
    <property type="gene ID" value="ENSEBUG00000013797.1"/>
</dbReference>
<reference evidence="9" key="2">
    <citation type="submission" date="2025-09" db="UniProtKB">
        <authorList>
            <consortium name="Ensembl"/>
        </authorList>
    </citation>
    <scope>IDENTIFICATION</scope>
</reference>
<dbReference type="Pfam" id="PF00400">
    <property type="entry name" value="WD40"/>
    <property type="match status" value="6"/>
</dbReference>
<dbReference type="Pfam" id="PF08154">
    <property type="entry name" value="NLE"/>
    <property type="match status" value="1"/>
</dbReference>
<dbReference type="PRINTS" id="PR00320">
    <property type="entry name" value="GPROTEINBRPT"/>
</dbReference>
<dbReference type="GO" id="GO:0000463">
    <property type="term" value="P:maturation of LSU-rRNA from tricistronic rRNA transcript (SSU-rRNA, 5.8S rRNA, LSU-rRNA)"/>
    <property type="evidence" value="ECO:0007669"/>
    <property type="project" value="UniProtKB-UniRule"/>
</dbReference>
<evidence type="ECO:0000256" key="5">
    <source>
        <dbReference type="ARBA" id="ARBA00023242"/>
    </source>
</evidence>
<comment type="function">
    <text evidence="6">Component of the PeBoW complex, which is required for maturation of 28S and 5.8S ribosomal RNAs and formation of the 60S ribosome.</text>
</comment>
<dbReference type="AlphaFoldDB" id="A0A8C4R0N8"/>
<sequence>MAHVQTKFFTKDKRYEVENVPFSVPAQAETTDLSILINTLLQEKQDGEHVRVDFDFLINGEFLRLPLGKHMQNENISTELVVEIEYVEKFSAPEPEECIEHDDWVSSVASLDSWILSGSYDKTLRIWTTGGKPLLTIPGHKEAVKDVAWVKKDESGSLLLSASMDQTIVLWEWDGQSDSAVARHCCRGHAASVDTIAVDKSQTRFCSGSWDKMIKLWSAVPTDTEDVTKGDLAEGVDMPNKKQKMEHLGLIRTPIMTISGHTESVSSLLWLDDSEICSASWDHTIKLWDAETGTQKASLGGSKVFNSIAYSALCGLIASASTDRHVRLWDPRTKEGSLVLLSLTSHNGWVTSVKWSPHNDKQLLSGSLDKLVKLWDTRSPKAPLYDMAAHKDKVLCVEWSKGDVSTDNPNCFLSFQMTGTFLSRHDLMGFCFLEDMGGGVGIPVFCAYRSIVVFHPGSDEWRCRQQVGDLLLL</sequence>
<dbReference type="GO" id="GO:0043021">
    <property type="term" value="F:ribonucleoprotein complex binding"/>
    <property type="evidence" value="ECO:0007669"/>
    <property type="project" value="UniProtKB-UniRule"/>
</dbReference>
<dbReference type="Proteomes" id="UP000694388">
    <property type="component" value="Unplaced"/>
</dbReference>
<keyword evidence="2 6" id="KW-0698">rRNA processing</keyword>
<evidence type="ECO:0000256" key="1">
    <source>
        <dbReference type="ARBA" id="ARBA00022517"/>
    </source>
</evidence>
<dbReference type="PROSITE" id="PS50294">
    <property type="entry name" value="WD_REPEATS_REGION"/>
    <property type="match status" value="4"/>
</dbReference>
<keyword evidence="10" id="KW-1185">Reference proteome</keyword>
<keyword evidence="1 6" id="KW-0690">Ribosome biogenesis</keyword>
<dbReference type="GO" id="GO:0000466">
    <property type="term" value="P:maturation of 5.8S rRNA from tricistronic rRNA transcript (SSU-rRNA, 5.8S rRNA, LSU-rRNA)"/>
    <property type="evidence" value="ECO:0007669"/>
    <property type="project" value="UniProtKB-UniRule"/>
</dbReference>
<dbReference type="Gene3D" id="2.130.10.10">
    <property type="entry name" value="YVTN repeat-like/Quinoprotein amine dehydrogenase"/>
    <property type="match status" value="1"/>
</dbReference>
<keyword evidence="4" id="KW-0677">Repeat</keyword>
<dbReference type="SMART" id="SM00320">
    <property type="entry name" value="WD40"/>
    <property type="match status" value="7"/>
</dbReference>
<dbReference type="InterPro" id="IPR028599">
    <property type="entry name" value="WDR12/Ytm1"/>
</dbReference>
<dbReference type="InterPro" id="IPR015943">
    <property type="entry name" value="WD40/YVTN_repeat-like_dom_sf"/>
</dbReference>
<evidence type="ECO:0000313" key="10">
    <source>
        <dbReference type="Proteomes" id="UP000694388"/>
    </source>
</evidence>
<dbReference type="HAMAP" id="MF_03029">
    <property type="entry name" value="WDR12"/>
    <property type="match status" value="1"/>
</dbReference>
<dbReference type="GO" id="GO:0005654">
    <property type="term" value="C:nucleoplasm"/>
    <property type="evidence" value="ECO:0007669"/>
    <property type="project" value="UniProtKB-SubCell"/>
</dbReference>
<dbReference type="PANTHER" id="PTHR19855:SF11">
    <property type="entry name" value="RIBOSOME BIOGENESIS PROTEIN WDR12"/>
    <property type="match status" value="1"/>
</dbReference>
<protein>
    <recommendedName>
        <fullName evidence="6">Ribosome biogenesis protein WDR12</fullName>
    </recommendedName>
    <alternativeName>
        <fullName evidence="6">WD repeat-containing protein 12</fullName>
    </alternativeName>
</protein>
<proteinExistence type="inferred from homology"/>
<feature type="repeat" description="WD" evidence="7">
    <location>
        <begin position="137"/>
        <end position="172"/>
    </location>
</feature>
<feature type="repeat" description="WD" evidence="7">
    <location>
        <begin position="258"/>
        <end position="298"/>
    </location>
</feature>
<reference evidence="9" key="1">
    <citation type="submission" date="2025-08" db="UniProtKB">
        <authorList>
            <consortium name="Ensembl"/>
        </authorList>
    </citation>
    <scope>IDENTIFICATION</scope>
</reference>
<feature type="repeat" description="WD" evidence="7">
    <location>
        <begin position="298"/>
        <end position="339"/>
    </location>
</feature>
<dbReference type="GO" id="GO:0070545">
    <property type="term" value="C:PeBoW complex"/>
    <property type="evidence" value="ECO:0007669"/>
    <property type="project" value="TreeGrafter"/>
</dbReference>
<dbReference type="GO" id="GO:0030687">
    <property type="term" value="C:preribosome, large subunit precursor"/>
    <property type="evidence" value="ECO:0007669"/>
    <property type="project" value="UniProtKB-UniRule"/>
</dbReference>
<evidence type="ECO:0000256" key="3">
    <source>
        <dbReference type="ARBA" id="ARBA00022574"/>
    </source>
</evidence>
<comment type="subunit">
    <text evidence="6">Component of the PeBoW complex, composed of BOP1, PES1 and WDR12. Within the PeBoW complex BOP1 interacts directly with PES1 and WDR12. The PeBoW complex also associates with the 66S pre-ribosome.</text>
</comment>
<dbReference type="InterPro" id="IPR012972">
    <property type="entry name" value="NLE"/>
</dbReference>
<dbReference type="PANTHER" id="PTHR19855">
    <property type="entry name" value="WD40 REPEAT PROTEIN 12, 37"/>
    <property type="match status" value="1"/>
</dbReference>
<feature type="repeat" description="WD" evidence="7">
    <location>
        <begin position="343"/>
        <end position="385"/>
    </location>
</feature>
<dbReference type="GeneTree" id="ENSGT00930000150950"/>
<dbReference type="InterPro" id="IPR019775">
    <property type="entry name" value="WD40_repeat_CS"/>
</dbReference>
<feature type="domain" description="NLE" evidence="8">
    <location>
        <begin position="4"/>
        <end position="71"/>
    </location>
</feature>
<accession>A0A8C4R0N8</accession>
<comment type="subcellular location">
    <subcellularLocation>
        <location evidence="6">Nucleus</location>
        <location evidence="6">Nucleolus</location>
    </subcellularLocation>
    <subcellularLocation>
        <location evidence="6">Nucleus</location>
        <location evidence="6">Nucleoplasm</location>
    </subcellularLocation>
</comment>
<feature type="repeat" description="WD" evidence="7">
    <location>
        <begin position="186"/>
        <end position="218"/>
    </location>
</feature>
<evidence type="ECO:0000313" key="9">
    <source>
        <dbReference type="Ensembl" id="ENSEBUP00000022388.1"/>
    </source>
</evidence>
<dbReference type="FunFam" id="2.130.10.10:FF:000272">
    <property type="entry name" value="Ribosome biogenesis protein WDR12"/>
    <property type="match status" value="1"/>
</dbReference>
<dbReference type="PROSITE" id="PS00678">
    <property type="entry name" value="WD_REPEATS_1"/>
    <property type="match status" value="2"/>
</dbReference>
<dbReference type="PROSITE" id="PS50082">
    <property type="entry name" value="WD_REPEATS_2"/>
    <property type="match status" value="5"/>
</dbReference>
<dbReference type="CDD" id="cd00200">
    <property type="entry name" value="WD40"/>
    <property type="match status" value="1"/>
</dbReference>
<dbReference type="SUPFAM" id="SSF50978">
    <property type="entry name" value="WD40 repeat-like"/>
    <property type="match status" value="1"/>
</dbReference>
<evidence type="ECO:0000259" key="8">
    <source>
        <dbReference type="Pfam" id="PF08154"/>
    </source>
</evidence>